<dbReference type="Pfam" id="PF13304">
    <property type="entry name" value="AAA_21"/>
    <property type="match status" value="1"/>
</dbReference>
<dbReference type="GO" id="GO:0006302">
    <property type="term" value="P:double-strand break repair"/>
    <property type="evidence" value="ECO:0007669"/>
    <property type="project" value="InterPro"/>
</dbReference>
<dbReference type="GO" id="GO:0006826">
    <property type="term" value="P:iron ion transport"/>
    <property type="evidence" value="ECO:0007669"/>
    <property type="project" value="UniProtKB-KW"/>
</dbReference>
<dbReference type="KEGG" id="emv:HQR01_04440"/>
<dbReference type="InterPro" id="IPR027417">
    <property type="entry name" value="P-loop_NTPase"/>
</dbReference>
<dbReference type="Pfam" id="PF13476">
    <property type="entry name" value="AAA_23"/>
    <property type="match status" value="1"/>
</dbReference>
<dbReference type="Proteomes" id="UP000504693">
    <property type="component" value="Chromosome"/>
</dbReference>
<keyword evidence="3" id="KW-1003">Cell membrane</keyword>
<keyword evidence="4" id="KW-0410">Iron transport</keyword>
<dbReference type="CDD" id="cd00267">
    <property type="entry name" value="ABC_ATPase"/>
    <property type="match status" value="1"/>
</dbReference>
<feature type="domain" description="AAA+ ATPase" evidence="8">
    <location>
        <begin position="52"/>
        <end position="228"/>
    </location>
</feature>
<keyword evidence="10" id="KW-1185">Reference proteome</keyword>
<dbReference type="AlphaFoldDB" id="A0A7D4AT46"/>
<reference evidence="9 10" key="1">
    <citation type="submission" date="2020-05" db="EMBL/GenBank/DDBJ databases">
        <title>Erythrobacter mangrovi sp. nov., isolated from rhizosphere soil of mangrove plant (Kandelia candel).</title>
        <authorList>
            <person name="Ye Y.H."/>
        </authorList>
    </citation>
    <scope>NUCLEOTIDE SEQUENCE [LARGE SCALE GENOMIC DNA]</scope>
    <source>
        <strain evidence="9 10">EB310</strain>
    </source>
</reference>
<evidence type="ECO:0000259" key="8">
    <source>
        <dbReference type="SMART" id="SM00382"/>
    </source>
</evidence>
<dbReference type="InterPro" id="IPR003959">
    <property type="entry name" value="ATPase_AAA_core"/>
</dbReference>
<gene>
    <name evidence="9" type="ORF">HQR01_04440</name>
</gene>
<organism evidence="9 10">
    <name type="scientific">Erythrobacter mangrovi</name>
    <dbReference type="NCBI Taxonomy" id="2739433"/>
    <lineage>
        <taxon>Bacteria</taxon>
        <taxon>Pseudomonadati</taxon>
        <taxon>Pseudomonadota</taxon>
        <taxon>Alphaproteobacteria</taxon>
        <taxon>Sphingomonadales</taxon>
        <taxon>Erythrobacteraceae</taxon>
        <taxon>Erythrobacter/Porphyrobacter group</taxon>
        <taxon>Erythrobacter</taxon>
    </lineage>
</organism>
<evidence type="ECO:0000256" key="5">
    <source>
        <dbReference type="ARBA" id="ARBA00023004"/>
    </source>
</evidence>
<keyword evidence="7" id="KW-0472">Membrane</keyword>
<dbReference type="GO" id="GO:0016887">
    <property type="term" value="F:ATP hydrolysis activity"/>
    <property type="evidence" value="ECO:0007669"/>
    <property type="project" value="InterPro"/>
</dbReference>
<dbReference type="PANTHER" id="PTHR42771:SF2">
    <property type="entry name" value="IRON(3+)-HYDROXAMATE IMPORT ATP-BINDING PROTEIN FHUC"/>
    <property type="match status" value="1"/>
</dbReference>
<keyword evidence="5" id="KW-0408">Iron</keyword>
<evidence type="ECO:0000313" key="9">
    <source>
        <dbReference type="EMBL" id="QKG70677.1"/>
    </source>
</evidence>
<dbReference type="GO" id="GO:0005524">
    <property type="term" value="F:ATP binding"/>
    <property type="evidence" value="ECO:0007669"/>
    <property type="project" value="InterPro"/>
</dbReference>
<evidence type="ECO:0000256" key="2">
    <source>
        <dbReference type="ARBA" id="ARBA00022448"/>
    </source>
</evidence>
<dbReference type="Gene3D" id="3.40.50.300">
    <property type="entry name" value="P-loop containing nucleotide triphosphate hydrolases"/>
    <property type="match status" value="2"/>
</dbReference>
<dbReference type="PANTHER" id="PTHR42771">
    <property type="entry name" value="IRON(3+)-HYDROXAMATE IMPORT ATP-BINDING PROTEIN FHUC"/>
    <property type="match status" value="1"/>
</dbReference>
<dbReference type="InterPro" id="IPR038729">
    <property type="entry name" value="Rad50/SbcC_AAA"/>
</dbReference>
<protein>
    <submittedName>
        <fullName evidence="9">AAA family ATPase</fullName>
    </submittedName>
</protein>
<dbReference type="InterPro" id="IPR051535">
    <property type="entry name" value="Siderophore_ABC-ATPase"/>
</dbReference>
<comment type="subcellular location">
    <subcellularLocation>
        <location evidence="1">Cell membrane</location>
        <topology evidence="1">Peripheral membrane protein</topology>
    </subcellularLocation>
</comment>
<dbReference type="GO" id="GO:0005886">
    <property type="term" value="C:plasma membrane"/>
    <property type="evidence" value="ECO:0007669"/>
    <property type="project" value="UniProtKB-SubCell"/>
</dbReference>
<name>A0A7D4AT46_9SPHN</name>
<evidence type="ECO:0000256" key="6">
    <source>
        <dbReference type="ARBA" id="ARBA00023065"/>
    </source>
</evidence>
<keyword evidence="6" id="KW-0406">Ion transport</keyword>
<evidence type="ECO:0000256" key="7">
    <source>
        <dbReference type="ARBA" id="ARBA00023136"/>
    </source>
</evidence>
<dbReference type="EMBL" id="CP053921">
    <property type="protein sequence ID" value="QKG70677.1"/>
    <property type="molecule type" value="Genomic_DNA"/>
</dbReference>
<proteinExistence type="predicted"/>
<dbReference type="SMART" id="SM00382">
    <property type="entry name" value="AAA"/>
    <property type="match status" value="1"/>
</dbReference>
<evidence type="ECO:0000256" key="4">
    <source>
        <dbReference type="ARBA" id="ARBA00022496"/>
    </source>
</evidence>
<dbReference type="InterPro" id="IPR003593">
    <property type="entry name" value="AAA+_ATPase"/>
</dbReference>
<dbReference type="SUPFAM" id="SSF52540">
    <property type="entry name" value="P-loop containing nucleoside triphosphate hydrolases"/>
    <property type="match status" value="1"/>
</dbReference>
<sequence>MARGRAQTKLPPPFLKRVWLPDDIGEREGIDWDSYPYNLALIRAAGLDITFSNPVTILVGENGCGKSTLIEAIARRCGFSDKGGAQGMAAVRQSVASDRDGGDLGDLLRAAWLPQIHQGWFFRAETFFSVARYLDEAAIEASAGRGPQFLAASHGQGFLAFFEERLNWQGIYFFDEPESALSPARQFDFLKILRHIQREGKAQIIMATHSPILMALPDAELLHVTRFGLRPIALEDTDHYRIYREFILYPRETIEVMTE</sequence>
<evidence type="ECO:0000313" key="10">
    <source>
        <dbReference type="Proteomes" id="UP000504693"/>
    </source>
</evidence>
<evidence type="ECO:0000256" key="1">
    <source>
        <dbReference type="ARBA" id="ARBA00004202"/>
    </source>
</evidence>
<accession>A0A7D4AT46</accession>
<evidence type="ECO:0000256" key="3">
    <source>
        <dbReference type="ARBA" id="ARBA00022475"/>
    </source>
</evidence>
<keyword evidence="2" id="KW-0813">Transport</keyword>